<dbReference type="PANTHER" id="PTHR38445:SF9">
    <property type="entry name" value="HTH-TYPE TRANSCRIPTIONAL REPRESSOR YTRA"/>
    <property type="match status" value="1"/>
</dbReference>
<evidence type="ECO:0000256" key="1">
    <source>
        <dbReference type="ARBA" id="ARBA00023015"/>
    </source>
</evidence>
<dbReference type="InterPro" id="IPR000524">
    <property type="entry name" value="Tscrpt_reg_HTH_GntR"/>
</dbReference>
<dbReference type="EMBL" id="CAJEWB010000002">
    <property type="protein sequence ID" value="CAD2070539.1"/>
    <property type="molecule type" value="Genomic_DNA"/>
</dbReference>
<keyword evidence="3" id="KW-0804">Transcription</keyword>
<dbReference type="Gene3D" id="1.10.10.10">
    <property type="entry name" value="Winged helix-like DNA-binding domain superfamily/Winged helix DNA-binding domain"/>
    <property type="match status" value="1"/>
</dbReference>
<keyword evidence="2" id="KW-0238">DNA-binding</keyword>
<dbReference type="PANTHER" id="PTHR38445">
    <property type="entry name" value="HTH-TYPE TRANSCRIPTIONAL REPRESSOR YTRA"/>
    <property type="match status" value="1"/>
</dbReference>
<dbReference type="GO" id="GO:0003700">
    <property type="term" value="F:DNA-binding transcription factor activity"/>
    <property type="evidence" value="ECO:0007669"/>
    <property type="project" value="InterPro"/>
</dbReference>
<reference evidence="5 6" key="1">
    <citation type="submission" date="2020-07" db="EMBL/GenBank/DDBJ databases">
        <authorList>
            <person name="Criscuolo A."/>
        </authorList>
    </citation>
    <scope>NUCLEOTIDE SEQUENCE [LARGE SCALE GENOMIC DNA]</scope>
    <source>
        <strain evidence="5">CIP107946</strain>
    </source>
</reference>
<proteinExistence type="predicted"/>
<sequence>MFDLDLKSRIPIYEQLVEHIKEMIFQGVIQADEKMPSVRQLASELTINPNTIQKAYRELERLGYIYSLPGKGSYVKEVSEMKNNVHVSALKEDLVAILKELLFLNVSKDELIKIIDAIEYEIEEVNVDENRSK</sequence>
<evidence type="ECO:0000313" key="5">
    <source>
        <dbReference type="EMBL" id="CAD2070539.1"/>
    </source>
</evidence>
<keyword evidence="1" id="KW-0805">Transcription regulation</keyword>
<dbReference type="Proteomes" id="UP000588186">
    <property type="component" value="Unassembled WGS sequence"/>
</dbReference>
<gene>
    <name evidence="5" type="primary">ytrA</name>
    <name evidence="5" type="ORF">JEOPIN946_00035</name>
</gene>
<dbReference type="SMART" id="SM00345">
    <property type="entry name" value="HTH_GNTR"/>
    <property type="match status" value="1"/>
</dbReference>
<dbReference type="AlphaFoldDB" id="A0A6V7QZT8"/>
<dbReference type="Pfam" id="PF00392">
    <property type="entry name" value="GntR"/>
    <property type="match status" value="1"/>
</dbReference>
<dbReference type="SUPFAM" id="SSF46785">
    <property type="entry name" value="Winged helix' DNA-binding domain"/>
    <property type="match status" value="1"/>
</dbReference>
<protein>
    <submittedName>
        <fullName evidence="5">HTH-type transcriptional repressor YtrA</fullName>
    </submittedName>
</protein>
<dbReference type="InterPro" id="IPR036390">
    <property type="entry name" value="WH_DNA-bd_sf"/>
</dbReference>
<dbReference type="PROSITE" id="PS50949">
    <property type="entry name" value="HTH_GNTR"/>
    <property type="match status" value="1"/>
</dbReference>
<evidence type="ECO:0000259" key="4">
    <source>
        <dbReference type="PROSITE" id="PS50949"/>
    </source>
</evidence>
<dbReference type="GO" id="GO:0003677">
    <property type="term" value="F:DNA binding"/>
    <property type="evidence" value="ECO:0007669"/>
    <property type="project" value="UniProtKB-KW"/>
</dbReference>
<comment type="caution">
    <text evidence="5">The sequence shown here is derived from an EMBL/GenBank/DDBJ whole genome shotgun (WGS) entry which is preliminary data.</text>
</comment>
<dbReference type="InterPro" id="IPR036388">
    <property type="entry name" value="WH-like_DNA-bd_sf"/>
</dbReference>
<evidence type="ECO:0000313" key="6">
    <source>
        <dbReference type="Proteomes" id="UP000588186"/>
    </source>
</evidence>
<accession>A0A6V7QZT8</accession>
<keyword evidence="6" id="KW-1185">Reference proteome</keyword>
<dbReference type="CDD" id="cd07377">
    <property type="entry name" value="WHTH_GntR"/>
    <property type="match status" value="1"/>
</dbReference>
<evidence type="ECO:0000256" key="2">
    <source>
        <dbReference type="ARBA" id="ARBA00023125"/>
    </source>
</evidence>
<evidence type="ECO:0000256" key="3">
    <source>
        <dbReference type="ARBA" id="ARBA00023163"/>
    </source>
</evidence>
<feature type="domain" description="HTH gntR-type" evidence="4">
    <location>
        <begin position="10"/>
        <end position="78"/>
    </location>
</feature>
<dbReference type="RefSeq" id="WP_186075753.1">
    <property type="nucleotide sequence ID" value="NZ_CAJEWB010000002.1"/>
</dbReference>
<name>A0A6V7QZT8_9BACL</name>
<organism evidence="5 6">
    <name type="scientific">Phocicoccus pinnipedialis</name>
    <dbReference type="NCBI Taxonomy" id="110845"/>
    <lineage>
        <taxon>Bacteria</taxon>
        <taxon>Bacillati</taxon>
        <taxon>Bacillota</taxon>
        <taxon>Bacilli</taxon>
        <taxon>Bacillales</taxon>
        <taxon>Salinicoccaceae</taxon>
        <taxon>Phocicoccus</taxon>
    </lineage>
</organism>